<dbReference type="Gene3D" id="3.30.70.1170">
    <property type="entry name" value="Sun protein, domain 3"/>
    <property type="match status" value="1"/>
</dbReference>
<dbReference type="InterPro" id="IPR023267">
    <property type="entry name" value="RCMT"/>
</dbReference>
<dbReference type="CDD" id="cd21147">
    <property type="entry name" value="RsmF_methylt_CTD1"/>
    <property type="match status" value="1"/>
</dbReference>
<dbReference type="GO" id="GO:0001510">
    <property type="term" value="P:RNA methylation"/>
    <property type="evidence" value="ECO:0007669"/>
    <property type="project" value="InterPro"/>
</dbReference>
<keyword evidence="3 7" id="KW-0489">Methyltransferase</keyword>
<comment type="caution">
    <text evidence="7">Lacks conserved residue(s) required for the propagation of feature annotation.</text>
</comment>
<accession>A0A927BTL7</accession>
<dbReference type="RefSeq" id="WP_190918182.1">
    <property type="nucleotide sequence ID" value="NZ_JACXIZ010000020.1"/>
</dbReference>
<reference evidence="10" key="1">
    <citation type="submission" date="2020-09" db="EMBL/GenBank/DDBJ databases">
        <title>A novel bacterium of genus Paenibacillus, isolated from South China Sea.</title>
        <authorList>
            <person name="Huang H."/>
            <person name="Mo K."/>
            <person name="Hu Y."/>
        </authorList>
    </citation>
    <scope>NUCLEOTIDE SEQUENCE</scope>
    <source>
        <strain evidence="10">IB182496</strain>
    </source>
</reference>
<evidence type="ECO:0000256" key="8">
    <source>
        <dbReference type="SAM" id="MobiDB-lite"/>
    </source>
</evidence>
<dbReference type="CDD" id="cd02440">
    <property type="entry name" value="AdoMet_MTases"/>
    <property type="match status" value="1"/>
</dbReference>
<evidence type="ECO:0000256" key="6">
    <source>
        <dbReference type="ARBA" id="ARBA00022884"/>
    </source>
</evidence>
<dbReference type="Gene3D" id="3.40.50.150">
    <property type="entry name" value="Vaccinia Virus protein VP39"/>
    <property type="match status" value="1"/>
</dbReference>
<dbReference type="GO" id="GO:0008173">
    <property type="term" value="F:RNA methyltransferase activity"/>
    <property type="evidence" value="ECO:0007669"/>
    <property type="project" value="InterPro"/>
</dbReference>
<evidence type="ECO:0000256" key="5">
    <source>
        <dbReference type="ARBA" id="ARBA00022691"/>
    </source>
</evidence>
<dbReference type="InterPro" id="IPR029063">
    <property type="entry name" value="SAM-dependent_MTases_sf"/>
</dbReference>
<dbReference type="SUPFAM" id="SSF53335">
    <property type="entry name" value="S-adenosyl-L-methionine-dependent methyltransferases"/>
    <property type="match status" value="1"/>
</dbReference>
<dbReference type="Proteomes" id="UP000621560">
    <property type="component" value="Unassembled WGS sequence"/>
</dbReference>
<evidence type="ECO:0000313" key="11">
    <source>
        <dbReference type="Proteomes" id="UP000621560"/>
    </source>
</evidence>
<feature type="binding site" evidence="7">
    <location>
        <position position="182"/>
    </location>
    <ligand>
        <name>S-adenosyl-L-methionine</name>
        <dbReference type="ChEBI" id="CHEBI:59789"/>
    </ligand>
</feature>
<dbReference type="AlphaFoldDB" id="A0A927BTL7"/>
<evidence type="ECO:0000256" key="2">
    <source>
        <dbReference type="ARBA" id="ARBA00022490"/>
    </source>
</evidence>
<dbReference type="InterPro" id="IPR018314">
    <property type="entry name" value="RsmB/NOL1/NOP2-like_CS"/>
</dbReference>
<dbReference type="Pfam" id="PF01189">
    <property type="entry name" value="Methyltr_RsmB-F"/>
    <property type="match status" value="1"/>
</dbReference>
<evidence type="ECO:0000256" key="7">
    <source>
        <dbReference type="PROSITE-ProRule" id="PRU01023"/>
    </source>
</evidence>
<keyword evidence="11" id="KW-1185">Reference proteome</keyword>
<dbReference type="InterPro" id="IPR031341">
    <property type="entry name" value="Methyltr_RsmF_N"/>
</dbReference>
<dbReference type="GO" id="GO:0003723">
    <property type="term" value="F:RNA binding"/>
    <property type="evidence" value="ECO:0007669"/>
    <property type="project" value="UniProtKB-UniRule"/>
</dbReference>
<feature type="active site" description="Nucleophile" evidence="7">
    <location>
        <position position="235"/>
    </location>
</feature>
<dbReference type="PANTHER" id="PTHR22807">
    <property type="entry name" value="NOP2 YEAST -RELATED NOL1/NOP2/FMU SUN DOMAIN-CONTAINING"/>
    <property type="match status" value="1"/>
</dbReference>
<proteinExistence type="inferred from homology"/>
<organism evidence="10 11">
    <name type="scientific">Paenibacillus sabuli</name>
    <dbReference type="NCBI Taxonomy" id="2772509"/>
    <lineage>
        <taxon>Bacteria</taxon>
        <taxon>Bacillati</taxon>
        <taxon>Bacillota</taxon>
        <taxon>Bacilli</taxon>
        <taxon>Bacillales</taxon>
        <taxon>Paenibacillaceae</taxon>
        <taxon>Paenibacillus</taxon>
    </lineage>
</organism>
<protein>
    <submittedName>
        <fullName evidence="10">RsmB/NOP family class I SAM-dependent RNA methyltransferase</fullName>
    </submittedName>
</protein>
<comment type="similarity">
    <text evidence="1 7">Belongs to the class I-like SAM-binding methyltransferase superfamily. RsmB/NOP family.</text>
</comment>
<dbReference type="PROSITE" id="PS01153">
    <property type="entry name" value="NOL1_NOP2_SUN"/>
    <property type="match status" value="1"/>
</dbReference>
<name>A0A927BTL7_9BACL</name>
<evidence type="ECO:0000256" key="1">
    <source>
        <dbReference type="ARBA" id="ARBA00007494"/>
    </source>
</evidence>
<keyword evidence="4 7" id="KW-0808">Transferase</keyword>
<dbReference type="InterPro" id="IPR049560">
    <property type="entry name" value="MeTrfase_RsmB-F_NOP2_cat"/>
</dbReference>
<dbReference type="EMBL" id="JACXIZ010000020">
    <property type="protein sequence ID" value="MBD2846067.1"/>
    <property type="molecule type" value="Genomic_DNA"/>
</dbReference>
<dbReference type="PANTHER" id="PTHR22807:SF30">
    <property type="entry name" value="28S RRNA (CYTOSINE(4447)-C(5))-METHYLTRANSFERASE-RELATED"/>
    <property type="match status" value="1"/>
</dbReference>
<feature type="compositionally biased region" description="Basic and acidic residues" evidence="8">
    <location>
        <begin position="351"/>
        <end position="373"/>
    </location>
</feature>
<keyword evidence="2" id="KW-0963">Cytoplasm</keyword>
<gene>
    <name evidence="10" type="ORF">IDH44_12755</name>
</gene>
<feature type="domain" description="SAM-dependent MTase RsmB/NOP-type" evidence="9">
    <location>
        <begin position="24"/>
        <end position="322"/>
    </location>
</feature>
<evidence type="ECO:0000256" key="3">
    <source>
        <dbReference type="ARBA" id="ARBA00022603"/>
    </source>
</evidence>
<dbReference type="InterPro" id="IPR001678">
    <property type="entry name" value="MeTrfase_RsmB-F_NOP2_dom"/>
</dbReference>
<dbReference type="Pfam" id="PF13636">
    <property type="entry name" value="Methyltranf_PUA"/>
    <property type="match status" value="1"/>
</dbReference>
<dbReference type="InterPro" id="IPR031340">
    <property type="entry name" value="RsmF_methylt_CI"/>
</dbReference>
<evidence type="ECO:0000313" key="10">
    <source>
        <dbReference type="EMBL" id="MBD2846067.1"/>
    </source>
</evidence>
<keyword evidence="6 7" id="KW-0694">RNA-binding</keyword>
<feature type="binding site" evidence="7">
    <location>
        <position position="137"/>
    </location>
    <ligand>
        <name>S-adenosyl-L-methionine</name>
        <dbReference type="ChEBI" id="CHEBI:59789"/>
    </ligand>
</feature>
<evidence type="ECO:0000259" key="9">
    <source>
        <dbReference type="PROSITE" id="PS51686"/>
    </source>
</evidence>
<dbReference type="Gene3D" id="2.30.130.60">
    <property type="match status" value="1"/>
</dbReference>
<sequence length="525" mass="57610">MTIRLPEAYVDRMRRLLGQECDALLDAMQAPRWYGLRVNALKTTPEQYAELAREEWSLEPIPWAEGGYYYAADERPAKHPHYYTGLFYIQEPSAMAPGELLDVEPGQRVLDLCAAPGGKSTQLAAKLRGEGVLVVNDNARERTKALRKNIERAGVRNAIVLNEEPAALAPVFADYFDRILVDAPCSGEGMFRKDEAAASQWEKHSVIRCAGLQRTILRDAAAMLAPGGRLVYSTCTFAPEENEAQIAALLAERPDLSILPIPLAHGWRAGRPDWASMARAAAGGEAVDAELPRAEQATAGTARLWPHRVRGEGHYVAVLVRAADASGLTLHTEPSSRTDAPDPAIRAAVAPREERRADRARSRRGDGKARGAAEADPIASWQTFARQALRGAEHWPGRLISQHGHVYLQPAGVPSLDGLRVVRPGWYLGEAGARRFDPSQPLAMGLRREDARAVLKLQADEEATARYLRGETLWLGPERLALDRDGGDGRAQRQVLVCIDGFPAGWGKWTDGMLKNGLASGWRWS</sequence>
<feature type="binding site" evidence="7">
    <location>
        <begin position="113"/>
        <end position="119"/>
    </location>
    <ligand>
        <name>S-adenosyl-L-methionine</name>
        <dbReference type="ChEBI" id="CHEBI:59789"/>
    </ligand>
</feature>
<comment type="caution">
    <text evidence="10">The sequence shown here is derived from an EMBL/GenBank/DDBJ whole genome shotgun (WGS) entry which is preliminary data.</text>
</comment>
<feature type="region of interest" description="Disordered" evidence="8">
    <location>
        <begin position="330"/>
        <end position="374"/>
    </location>
</feature>
<dbReference type="Pfam" id="PF17125">
    <property type="entry name" value="Methyltr_RsmF_N"/>
    <property type="match status" value="1"/>
</dbReference>
<evidence type="ECO:0000256" key="4">
    <source>
        <dbReference type="ARBA" id="ARBA00022679"/>
    </source>
</evidence>
<dbReference type="PROSITE" id="PS51686">
    <property type="entry name" value="SAM_MT_RSMB_NOP"/>
    <property type="match status" value="1"/>
</dbReference>
<dbReference type="Pfam" id="PF17126">
    <property type="entry name" value="RsmF_methylt_CI"/>
    <property type="match status" value="1"/>
</dbReference>
<dbReference type="InterPro" id="IPR027391">
    <property type="entry name" value="Nol1_Nop2_Fmu_2"/>
</dbReference>
<dbReference type="PRINTS" id="PR02008">
    <property type="entry name" value="RCMTFAMILY"/>
</dbReference>
<keyword evidence="5 7" id="KW-0949">S-adenosyl-L-methionine</keyword>